<dbReference type="RefSeq" id="WP_205180082.1">
    <property type="nucleotide sequence ID" value="NZ_JAFBFH010000034.1"/>
</dbReference>
<evidence type="ECO:0008006" key="4">
    <source>
        <dbReference type="Google" id="ProtNLM"/>
    </source>
</evidence>
<proteinExistence type="predicted"/>
<dbReference type="InterPro" id="IPR017259">
    <property type="entry name" value="UCP037672"/>
</dbReference>
<keyword evidence="3" id="KW-1185">Reference proteome</keyword>
<feature type="transmembrane region" description="Helical" evidence="1">
    <location>
        <begin position="73"/>
        <end position="93"/>
    </location>
</feature>
<feature type="transmembrane region" description="Helical" evidence="1">
    <location>
        <begin position="49"/>
        <end position="67"/>
    </location>
</feature>
<keyword evidence="1" id="KW-0812">Transmembrane</keyword>
<feature type="transmembrane region" description="Helical" evidence="1">
    <location>
        <begin position="6"/>
        <end position="28"/>
    </location>
</feature>
<organism evidence="2 3">
    <name type="scientific">Siminovitchia thermophila</name>
    <dbReference type="NCBI Taxonomy" id="1245522"/>
    <lineage>
        <taxon>Bacteria</taxon>
        <taxon>Bacillati</taxon>
        <taxon>Bacillota</taxon>
        <taxon>Bacilli</taxon>
        <taxon>Bacillales</taxon>
        <taxon>Bacillaceae</taxon>
        <taxon>Siminovitchia</taxon>
    </lineage>
</organism>
<feature type="non-terminal residue" evidence="2">
    <location>
        <position position="134"/>
    </location>
</feature>
<dbReference type="Pfam" id="PF12650">
    <property type="entry name" value="DUF3784"/>
    <property type="match status" value="1"/>
</dbReference>
<reference evidence="2 3" key="1">
    <citation type="submission" date="2021-01" db="EMBL/GenBank/DDBJ databases">
        <title>Genomic Encyclopedia of Type Strains, Phase IV (KMG-IV): sequencing the most valuable type-strain genomes for metagenomic binning, comparative biology and taxonomic classification.</title>
        <authorList>
            <person name="Goeker M."/>
        </authorList>
    </citation>
    <scope>NUCLEOTIDE SEQUENCE [LARGE SCALE GENOMIC DNA]</scope>
    <source>
        <strain evidence="2 3">DSM 105453</strain>
    </source>
</reference>
<keyword evidence="1" id="KW-0472">Membrane</keyword>
<sequence length="134" mass="15348">MLLLSMGIFLFAVLGVFLLNGKGMFLIAGFNTLSKKEKAEYDKLALSKFYGKTLLALSVSMVFWLLSDILQNNLLFIIGLILFTGIIIFGLVYSRFGDRFKKGVLCQMLGWSEMESHPTQHDFQFFYTYVKEVF</sequence>
<keyword evidence="1" id="KW-1133">Transmembrane helix</keyword>
<dbReference type="EMBL" id="JAFBFH010000034">
    <property type="protein sequence ID" value="MBM7716896.1"/>
    <property type="molecule type" value="Genomic_DNA"/>
</dbReference>
<name>A0ABS2RE79_9BACI</name>
<evidence type="ECO:0000313" key="2">
    <source>
        <dbReference type="EMBL" id="MBM7716896.1"/>
    </source>
</evidence>
<evidence type="ECO:0000256" key="1">
    <source>
        <dbReference type="SAM" id="Phobius"/>
    </source>
</evidence>
<accession>A0ABS2RE79</accession>
<comment type="caution">
    <text evidence="2">The sequence shown here is derived from an EMBL/GenBank/DDBJ whole genome shotgun (WGS) entry which is preliminary data.</text>
</comment>
<protein>
    <recommendedName>
        <fullName evidence="4">DUF3784 domain-containing protein</fullName>
    </recommendedName>
</protein>
<evidence type="ECO:0000313" key="3">
    <source>
        <dbReference type="Proteomes" id="UP000823485"/>
    </source>
</evidence>
<gene>
    <name evidence="2" type="ORF">JOC94_003920</name>
</gene>
<dbReference type="Proteomes" id="UP000823485">
    <property type="component" value="Unassembled WGS sequence"/>
</dbReference>